<dbReference type="PROSITE" id="PS00135">
    <property type="entry name" value="TRYPSIN_SER"/>
    <property type="match status" value="1"/>
</dbReference>
<keyword evidence="4" id="KW-0720">Serine protease</keyword>
<dbReference type="STRING" id="8932.A0A2I0LLM2"/>
<gene>
    <name evidence="8" type="ORF">A306_00013934</name>
</gene>
<dbReference type="InParanoid" id="A0A2I0LLM2"/>
<dbReference type="EMBL" id="AKCR02000212">
    <property type="protein sequence ID" value="PKK18325.1"/>
    <property type="molecule type" value="Genomic_DNA"/>
</dbReference>
<dbReference type="AlphaFoldDB" id="A0A2I0LLM2"/>
<dbReference type="GO" id="GO:0004252">
    <property type="term" value="F:serine-type endopeptidase activity"/>
    <property type="evidence" value="ECO:0007669"/>
    <property type="project" value="InterPro"/>
</dbReference>
<dbReference type="GO" id="GO:0006508">
    <property type="term" value="P:proteolysis"/>
    <property type="evidence" value="ECO:0007669"/>
    <property type="project" value="UniProtKB-KW"/>
</dbReference>
<keyword evidence="3" id="KW-0378">Hydrolase</keyword>
<dbReference type="PRINTS" id="PR00722">
    <property type="entry name" value="CHYMOTRYPSIN"/>
</dbReference>
<accession>A0A2I0LLM2</accession>
<evidence type="ECO:0000313" key="9">
    <source>
        <dbReference type="Proteomes" id="UP000053872"/>
    </source>
</evidence>
<dbReference type="InterPro" id="IPR050850">
    <property type="entry name" value="Peptidase_S1_Elastase_sf"/>
</dbReference>
<evidence type="ECO:0000256" key="2">
    <source>
        <dbReference type="ARBA" id="ARBA00022729"/>
    </source>
</evidence>
<sequence>MRGCRVQDGCGRAATSPDVPYCPGRSSRTYEVVLGEYDMSAGEGTEQRIPVAPANIFVHPKWRSSCLSCGNDIALLKLQHPAVLSAEVQVVQLPPPDTVLPDGYPCYLSGWGRLSTGGPLPDRLQQALMPVVSHERCTQSDWWGSLTIRQTMVCAGGAEKAGCNGDSGGPLNCQGAEGQWEVHGIASFVSSLGCDTPKKPTVFTRVSAFEDWIAEIISQN</sequence>
<dbReference type="PROSITE" id="PS50240">
    <property type="entry name" value="TRYPSIN_DOM"/>
    <property type="match status" value="1"/>
</dbReference>
<dbReference type="InterPro" id="IPR043504">
    <property type="entry name" value="Peptidase_S1_PA_chymotrypsin"/>
</dbReference>
<dbReference type="KEGG" id="clv:102093106"/>
<comment type="caution">
    <text evidence="8">The sequence shown here is derived from an EMBL/GenBank/DDBJ whole genome shotgun (WGS) entry which is preliminary data.</text>
</comment>
<feature type="domain" description="Peptidase S1" evidence="7">
    <location>
        <begin position="21"/>
        <end position="218"/>
    </location>
</feature>
<dbReference type="GO" id="GO:0005615">
    <property type="term" value="C:extracellular space"/>
    <property type="evidence" value="ECO:0007669"/>
    <property type="project" value="TreeGrafter"/>
</dbReference>
<protein>
    <submittedName>
        <fullName evidence="8">Proproteinase E</fullName>
    </submittedName>
</protein>
<proteinExistence type="predicted"/>
<keyword evidence="5" id="KW-0865">Zymogen</keyword>
<name>A0A2I0LLM2_COLLI</name>
<dbReference type="Pfam" id="PF00089">
    <property type="entry name" value="Trypsin"/>
    <property type="match status" value="1"/>
</dbReference>
<dbReference type="PANTHER" id="PTHR24257:SF22">
    <property type="entry name" value="CHYMOTRYPSIN-LIKE ELASTASE FAMILY MEMBER 3B"/>
    <property type="match status" value="1"/>
</dbReference>
<dbReference type="SMR" id="A0A2I0LLM2"/>
<dbReference type="InterPro" id="IPR001254">
    <property type="entry name" value="Trypsin_dom"/>
</dbReference>
<dbReference type="FunFam" id="2.40.10.10:FF:000017">
    <property type="entry name" value="Chymotrypsin-like elastase family member 1"/>
    <property type="match status" value="1"/>
</dbReference>
<dbReference type="InterPro" id="IPR033116">
    <property type="entry name" value="TRYPSIN_SER"/>
</dbReference>
<keyword evidence="1" id="KW-0645">Protease</keyword>
<evidence type="ECO:0000259" key="7">
    <source>
        <dbReference type="PROSITE" id="PS50240"/>
    </source>
</evidence>
<organism evidence="8 9">
    <name type="scientific">Columba livia</name>
    <name type="common">Rock dove</name>
    <dbReference type="NCBI Taxonomy" id="8932"/>
    <lineage>
        <taxon>Eukaryota</taxon>
        <taxon>Metazoa</taxon>
        <taxon>Chordata</taxon>
        <taxon>Craniata</taxon>
        <taxon>Vertebrata</taxon>
        <taxon>Euteleostomi</taxon>
        <taxon>Archelosauria</taxon>
        <taxon>Archosauria</taxon>
        <taxon>Dinosauria</taxon>
        <taxon>Saurischia</taxon>
        <taxon>Theropoda</taxon>
        <taxon>Coelurosauria</taxon>
        <taxon>Aves</taxon>
        <taxon>Neognathae</taxon>
        <taxon>Neoaves</taxon>
        <taxon>Columbimorphae</taxon>
        <taxon>Columbiformes</taxon>
        <taxon>Columbidae</taxon>
        <taxon>Columba</taxon>
    </lineage>
</organism>
<dbReference type="SMART" id="SM00020">
    <property type="entry name" value="Tryp_SPc"/>
    <property type="match status" value="1"/>
</dbReference>
<dbReference type="OrthoDB" id="10061449at2759"/>
<evidence type="ECO:0000256" key="3">
    <source>
        <dbReference type="ARBA" id="ARBA00022801"/>
    </source>
</evidence>
<reference evidence="8 9" key="1">
    <citation type="journal article" date="2013" name="Science">
        <title>Genomic diversity and evolution of the head crest in the rock pigeon.</title>
        <authorList>
            <person name="Shapiro M.D."/>
            <person name="Kronenberg Z."/>
            <person name="Li C."/>
            <person name="Domyan E.T."/>
            <person name="Pan H."/>
            <person name="Campbell M."/>
            <person name="Tan H."/>
            <person name="Huff C.D."/>
            <person name="Hu H."/>
            <person name="Vickrey A.I."/>
            <person name="Nielsen S.C."/>
            <person name="Stringham S.A."/>
            <person name="Hu H."/>
            <person name="Willerslev E."/>
            <person name="Gilbert M.T."/>
            <person name="Yandell M."/>
            <person name="Zhang G."/>
            <person name="Wang J."/>
        </authorList>
    </citation>
    <scope>NUCLEOTIDE SEQUENCE [LARGE SCALE GENOMIC DNA]</scope>
    <source>
        <tissue evidence="8">Blood</tissue>
    </source>
</reference>
<evidence type="ECO:0000256" key="6">
    <source>
        <dbReference type="ARBA" id="ARBA00023157"/>
    </source>
</evidence>
<evidence type="ECO:0000256" key="4">
    <source>
        <dbReference type="ARBA" id="ARBA00022825"/>
    </source>
</evidence>
<evidence type="ECO:0000313" key="8">
    <source>
        <dbReference type="EMBL" id="PKK18325.1"/>
    </source>
</evidence>
<dbReference type="InterPro" id="IPR009003">
    <property type="entry name" value="Peptidase_S1_PA"/>
</dbReference>
<dbReference type="SUPFAM" id="SSF50494">
    <property type="entry name" value="Trypsin-like serine proteases"/>
    <property type="match status" value="1"/>
</dbReference>
<evidence type="ECO:0000256" key="5">
    <source>
        <dbReference type="ARBA" id="ARBA00023145"/>
    </source>
</evidence>
<dbReference type="CDD" id="cd00190">
    <property type="entry name" value="Tryp_SPc"/>
    <property type="match status" value="1"/>
</dbReference>
<dbReference type="Proteomes" id="UP000053872">
    <property type="component" value="Unassembled WGS sequence"/>
</dbReference>
<evidence type="ECO:0000256" key="1">
    <source>
        <dbReference type="ARBA" id="ARBA00022670"/>
    </source>
</evidence>
<dbReference type="InterPro" id="IPR001314">
    <property type="entry name" value="Peptidase_S1A"/>
</dbReference>
<dbReference type="PANTHER" id="PTHR24257">
    <property type="entry name" value="CHYMOTRYPSIN-LIKE ELASTASE FAMILY MEMBER"/>
    <property type="match status" value="1"/>
</dbReference>
<keyword evidence="6" id="KW-1015">Disulfide bond</keyword>
<keyword evidence="9" id="KW-1185">Reference proteome</keyword>
<dbReference type="Gene3D" id="2.40.10.10">
    <property type="entry name" value="Trypsin-like serine proteases"/>
    <property type="match status" value="2"/>
</dbReference>
<keyword evidence="2" id="KW-0732">Signal</keyword>